<keyword evidence="5 9" id="KW-0238">DNA-binding</keyword>
<feature type="region of interest" description="Disordered" evidence="10">
    <location>
        <begin position="310"/>
        <end position="339"/>
    </location>
</feature>
<comment type="subcellular location">
    <subcellularLocation>
        <location evidence="1">Nucleus</location>
    </subcellularLocation>
</comment>
<reference evidence="12 13" key="1">
    <citation type="submission" date="2019-04" db="EMBL/GenBank/DDBJ databases">
        <title>Chromosome genome assembly for Takifugu flavidus.</title>
        <authorList>
            <person name="Xiao S."/>
        </authorList>
    </citation>
    <scope>NUCLEOTIDE SEQUENCE [LARGE SCALE GENOMIC DNA]</scope>
    <source>
        <strain evidence="12">HTHZ2018</strain>
        <tissue evidence="12">Muscle</tissue>
    </source>
</reference>
<dbReference type="PANTHER" id="PTHR10373:SF32">
    <property type="entry name" value="TRANSCRIPTION FACTOR 7-LIKE 2"/>
    <property type="match status" value="1"/>
</dbReference>
<dbReference type="Proteomes" id="UP000324091">
    <property type="component" value="Chromosome 1"/>
</dbReference>
<evidence type="ECO:0000256" key="10">
    <source>
        <dbReference type="SAM" id="MobiDB-lite"/>
    </source>
</evidence>
<dbReference type="GO" id="GO:0071664">
    <property type="term" value="C:catenin-TCF7L2 complex"/>
    <property type="evidence" value="ECO:0007669"/>
    <property type="project" value="TreeGrafter"/>
</dbReference>
<dbReference type="GO" id="GO:1990907">
    <property type="term" value="C:beta-catenin-TCF complex"/>
    <property type="evidence" value="ECO:0007669"/>
    <property type="project" value="TreeGrafter"/>
</dbReference>
<feature type="region of interest" description="Disordered" evidence="10">
    <location>
        <begin position="486"/>
        <end position="527"/>
    </location>
</feature>
<evidence type="ECO:0000313" key="12">
    <source>
        <dbReference type="EMBL" id="TWW81897.1"/>
    </source>
</evidence>
<evidence type="ECO:0000256" key="7">
    <source>
        <dbReference type="ARBA" id="ARBA00023163"/>
    </source>
</evidence>
<comment type="similarity">
    <text evidence="2">Belongs to the TCF/LEF family.</text>
</comment>
<evidence type="ECO:0000256" key="6">
    <source>
        <dbReference type="ARBA" id="ARBA00023159"/>
    </source>
</evidence>
<keyword evidence="4" id="KW-0805">Transcription regulation</keyword>
<evidence type="ECO:0000256" key="5">
    <source>
        <dbReference type="ARBA" id="ARBA00023125"/>
    </source>
</evidence>
<dbReference type="SMART" id="SM00398">
    <property type="entry name" value="HMG"/>
    <property type="match status" value="1"/>
</dbReference>
<evidence type="ECO:0000313" key="13">
    <source>
        <dbReference type="Proteomes" id="UP000324091"/>
    </source>
</evidence>
<feature type="region of interest" description="Disordered" evidence="10">
    <location>
        <begin position="559"/>
        <end position="621"/>
    </location>
</feature>
<evidence type="ECO:0000259" key="11">
    <source>
        <dbReference type="PROSITE" id="PS50118"/>
    </source>
</evidence>
<dbReference type="SUPFAM" id="SSF47095">
    <property type="entry name" value="HMG-box"/>
    <property type="match status" value="1"/>
</dbReference>
<feature type="region of interest" description="Disordered" evidence="10">
    <location>
        <begin position="74"/>
        <end position="105"/>
    </location>
</feature>
<name>A0A5C6PTT0_9TELE</name>
<dbReference type="InterPro" id="IPR036910">
    <property type="entry name" value="HMG_box_dom_sf"/>
</dbReference>
<dbReference type="CDD" id="cd21996">
    <property type="entry name" value="HMG-box_TCF7-like"/>
    <property type="match status" value="1"/>
</dbReference>
<dbReference type="InterPro" id="IPR013558">
    <property type="entry name" value="CTNNB1-bd_N"/>
</dbReference>
<organism evidence="12 13">
    <name type="scientific">Takifugu flavidus</name>
    <name type="common">sansaifugu</name>
    <dbReference type="NCBI Taxonomy" id="433684"/>
    <lineage>
        <taxon>Eukaryota</taxon>
        <taxon>Metazoa</taxon>
        <taxon>Chordata</taxon>
        <taxon>Craniata</taxon>
        <taxon>Vertebrata</taxon>
        <taxon>Euteleostomi</taxon>
        <taxon>Actinopterygii</taxon>
        <taxon>Neopterygii</taxon>
        <taxon>Teleostei</taxon>
        <taxon>Neoteleostei</taxon>
        <taxon>Acanthomorphata</taxon>
        <taxon>Eupercaria</taxon>
        <taxon>Tetraodontiformes</taxon>
        <taxon>Tetradontoidea</taxon>
        <taxon>Tetraodontidae</taxon>
        <taxon>Takifugu</taxon>
    </lineage>
</organism>
<dbReference type="EMBL" id="RHFK02000001">
    <property type="protein sequence ID" value="TWW81897.1"/>
    <property type="molecule type" value="Genomic_DNA"/>
</dbReference>
<keyword evidence="8 9" id="KW-0539">Nucleus</keyword>
<feature type="compositionally biased region" description="Low complexity" evidence="10">
    <location>
        <begin position="604"/>
        <end position="615"/>
    </location>
</feature>
<keyword evidence="13" id="KW-1185">Reference proteome</keyword>
<dbReference type="GO" id="GO:0000978">
    <property type="term" value="F:RNA polymerase II cis-regulatory region sequence-specific DNA binding"/>
    <property type="evidence" value="ECO:0007669"/>
    <property type="project" value="TreeGrafter"/>
</dbReference>
<dbReference type="FunFam" id="1.10.30.10:FF:000001">
    <property type="entry name" value="transcription factor 7 isoform X2"/>
    <property type="match status" value="1"/>
</dbReference>
<protein>
    <submittedName>
        <fullName evidence="12">Transcription factor 7-like 2 HMG box transcription factor 4 T-cell-specific transcription factor 4</fullName>
    </submittedName>
</protein>
<dbReference type="Pfam" id="PF08347">
    <property type="entry name" value="CTNNB1_binding"/>
    <property type="match status" value="1"/>
</dbReference>
<feature type="compositionally biased region" description="Basic and acidic residues" evidence="10">
    <location>
        <begin position="328"/>
        <end position="338"/>
    </location>
</feature>
<dbReference type="SMART" id="SM01366">
    <property type="entry name" value="c-clamp"/>
    <property type="match status" value="1"/>
</dbReference>
<keyword evidence="6" id="KW-0010">Activator</keyword>
<evidence type="ECO:0000256" key="4">
    <source>
        <dbReference type="ARBA" id="ARBA00023015"/>
    </source>
</evidence>
<proteinExistence type="inferred from homology"/>
<dbReference type="GO" id="GO:0000785">
    <property type="term" value="C:chromatin"/>
    <property type="evidence" value="ECO:0007669"/>
    <property type="project" value="TreeGrafter"/>
</dbReference>
<comment type="caution">
    <text evidence="12">The sequence shown here is derived from an EMBL/GenBank/DDBJ whole genome shotgun (WGS) entry which is preliminary data.</text>
</comment>
<feature type="compositionally biased region" description="Low complexity" evidence="10">
    <location>
        <begin position="580"/>
        <end position="593"/>
    </location>
</feature>
<feature type="DNA-binding region" description="HMG box" evidence="9">
    <location>
        <begin position="342"/>
        <end position="410"/>
    </location>
</feature>
<feature type="compositionally biased region" description="Polar residues" evidence="10">
    <location>
        <begin position="310"/>
        <end position="323"/>
    </location>
</feature>
<feature type="region of interest" description="Disordered" evidence="10">
    <location>
        <begin position="202"/>
        <end position="233"/>
    </location>
</feature>
<keyword evidence="3" id="KW-0879">Wnt signaling pathway</keyword>
<evidence type="ECO:0000256" key="1">
    <source>
        <dbReference type="ARBA" id="ARBA00004123"/>
    </source>
</evidence>
<evidence type="ECO:0000256" key="2">
    <source>
        <dbReference type="ARBA" id="ARBA00006569"/>
    </source>
</evidence>
<evidence type="ECO:0000256" key="8">
    <source>
        <dbReference type="ARBA" id="ARBA00023242"/>
    </source>
</evidence>
<accession>A0A5C6PTT0</accession>
<dbReference type="GO" id="GO:0000981">
    <property type="term" value="F:DNA-binding transcription factor activity, RNA polymerase II-specific"/>
    <property type="evidence" value="ECO:0007669"/>
    <property type="project" value="TreeGrafter"/>
</dbReference>
<dbReference type="InterPro" id="IPR024940">
    <property type="entry name" value="TCF/LEF"/>
</dbReference>
<dbReference type="PANTHER" id="PTHR10373">
    <property type="entry name" value="TRANSCRIPTION FACTOR 7 FAMILY MEMBER"/>
    <property type="match status" value="1"/>
</dbReference>
<evidence type="ECO:0000256" key="3">
    <source>
        <dbReference type="ARBA" id="ARBA00022687"/>
    </source>
</evidence>
<dbReference type="GO" id="GO:0060070">
    <property type="term" value="P:canonical Wnt signaling pathway"/>
    <property type="evidence" value="ECO:0007669"/>
    <property type="project" value="TreeGrafter"/>
</dbReference>
<feature type="compositionally biased region" description="Low complexity" evidence="10">
    <location>
        <begin position="491"/>
        <end position="512"/>
    </location>
</feature>
<feature type="domain" description="HMG box" evidence="11">
    <location>
        <begin position="342"/>
        <end position="410"/>
    </location>
</feature>
<dbReference type="PROSITE" id="PS50118">
    <property type="entry name" value="HMG_BOX_2"/>
    <property type="match status" value="1"/>
</dbReference>
<evidence type="ECO:0000256" key="9">
    <source>
        <dbReference type="PROSITE-ProRule" id="PRU00267"/>
    </source>
</evidence>
<feature type="compositionally biased region" description="Polar residues" evidence="10">
    <location>
        <begin position="559"/>
        <end position="572"/>
    </location>
</feature>
<feature type="compositionally biased region" description="Basic and acidic residues" evidence="10">
    <location>
        <begin position="425"/>
        <end position="437"/>
    </location>
</feature>
<dbReference type="Gene3D" id="1.10.30.10">
    <property type="entry name" value="High mobility group box domain"/>
    <property type="match status" value="1"/>
</dbReference>
<gene>
    <name evidence="12" type="ORF">D4764_01G0017120</name>
</gene>
<keyword evidence="7" id="KW-0804">Transcription</keyword>
<dbReference type="InterPro" id="IPR009071">
    <property type="entry name" value="HMG_box_dom"/>
</dbReference>
<dbReference type="AlphaFoldDB" id="A0A5C6PTT0"/>
<sequence length="621" mass="68585">MGEGERGSPVQMRRRAAEPACLSEIMRGLRGNNQLWPSLSSVGPTVPSRSSIPWLSPGPSAVLSYRLSPSGFGEGGCRRRGQGKSGVPSVTDSQSEYSRKEEEEKNTVMCRERRRIWRWKEEETGARVGPQGSCTRGIKLEEMGAKLGVLGPWLSLLQQVARWPLSLSSWSNKVPVVQHPHHVHPLTPLITYSNEHFTPGNPPPHLQTDVDPKTGIPRPPHPPDISPYYPLSPGTVGQIPHPLGWLVPQQGQPVYPITTGGFRHPYPTALTVNASMSSLLSSRFPPHMVPPHHSLHTTGIPHPAIVTPNVKQESTHSDINSLNSSKQSDSKKEPEKKKEVHIKKPLNAFMLYMKEMRAKVVAECTLKESAAINQILGRRWHALSREEQAKYYELARKERQLHMQLYPGWSARDNYGKRKKRKREKQQQAEGNEHREYFPNPCLSLPPITDANTPKKCRALFGLDQLSLWCKPCRRKKKCIRYIQGEGSCASPPSTDGSLLDSPPSSPSSVVPSPSPKESKPQTEQMQPLSLTMKPAHQPLHHPHLLAGPTPPLVQLENSAAASKTPGASSHNGALEHVDVSSSRQRGSSVVPSMARPSASLCHSQSLLPAQPLSLVTKSIE</sequence>
<feature type="region of interest" description="Disordered" evidence="10">
    <location>
        <begin position="412"/>
        <end position="438"/>
    </location>
</feature>
<dbReference type="Pfam" id="PF00505">
    <property type="entry name" value="HMG_box"/>
    <property type="match status" value="1"/>
</dbReference>